<organism evidence="1 2">
    <name type="scientific">Puccinia graminis f. sp. tritici (strain CRL 75-36-700-3 / race SCCL)</name>
    <name type="common">Black stem rust fungus</name>
    <dbReference type="NCBI Taxonomy" id="418459"/>
    <lineage>
        <taxon>Eukaryota</taxon>
        <taxon>Fungi</taxon>
        <taxon>Dikarya</taxon>
        <taxon>Basidiomycota</taxon>
        <taxon>Pucciniomycotina</taxon>
        <taxon>Pucciniomycetes</taxon>
        <taxon>Pucciniales</taxon>
        <taxon>Pucciniaceae</taxon>
        <taxon>Puccinia</taxon>
    </lineage>
</organism>
<dbReference type="AlphaFoldDB" id="E3L530"/>
<proteinExistence type="predicted"/>
<dbReference type="VEuPathDB" id="FungiDB:PGTG_17511"/>
<evidence type="ECO:0000313" key="1">
    <source>
        <dbReference type="EMBL" id="EFP91655.1"/>
    </source>
</evidence>
<dbReference type="EMBL" id="DS178350">
    <property type="protein sequence ID" value="EFP91655.1"/>
    <property type="molecule type" value="Genomic_DNA"/>
</dbReference>
<keyword evidence="2" id="KW-1185">Reference proteome</keyword>
<dbReference type="STRING" id="418459.E3L530"/>
<dbReference type="RefSeq" id="XP_003336074.1">
    <property type="nucleotide sequence ID" value="XM_003336026.2"/>
</dbReference>
<dbReference type="Proteomes" id="UP000008783">
    <property type="component" value="Unassembled WGS sequence"/>
</dbReference>
<dbReference type="HOGENOM" id="CLU_1797437_0_0_1"/>
<dbReference type="KEGG" id="pgr:PGTG_17511"/>
<reference evidence="2" key="2">
    <citation type="journal article" date="2011" name="Proc. Natl. Acad. Sci. U.S.A.">
        <title>Obligate biotrophy features unraveled by the genomic analysis of rust fungi.</title>
        <authorList>
            <person name="Duplessis S."/>
            <person name="Cuomo C.A."/>
            <person name="Lin Y.-C."/>
            <person name="Aerts A."/>
            <person name="Tisserant E."/>
            <person name="Veneault-Fourrey C."/>
            <person name="Joly D.L."/>
            <person name="Hacquard S."/>
            <person name="Amselem J."/>
            <person name="Cantarel B.L."/>
            <person name="Chiu R."/>
            <person name="Coutinho P.M."/>
            <person name="Feau N."/>
            <person name="Field M."/>
            <person name="Frey P."/>
            <person name="Gelhaye E."/>
            <person name="Goldberg J."/>
            <person name="Grabherr M.G."/>
            <person name="Kodira C.D."/>
            <person name="Kohler A."/>
            <person name="Kuees U."/>
            <person name="Lindquist E.A."/>
            <person name="Lucas S.M."/>
            <person name="Mago R."/>
            <person name="Mauceli E."/>
            <person name="Morin E."/>
            <person name="Murat C."/>
            <person name="Pangilinan J.L."/>
            <person name="Park R."/>
            <person name="Pearson M."/>
            <person name="Quesneville H."/>
            <person name="Rouhier N."/>
            <person name="Sakthikumar S."/>
            <person name="Salamov A.A."/>
            <person name="Schmutz J."/>
            <person name="Selles B."/>
            <person name="Shapiro H."/>
            <person name="Tanguay P."/>
            <person name="Tuskan G.A."/>
            <person name="Henrissat B."/>
            <person name="Van de Peer Y."/>
            <person name="Rouze P."/>
            <person name="Ellis J.G."/>
            <person name="Dodds P.N."/>
            <person name="Schein J.E."/>
            <person name="Zhong S."/>
            <person name="Hamelin R.C."/>
            <person name="Grigoriev I.V."/>
            <person name="Szabo L.J."/>
            <person name="Martin F."/>
        </authorList>
    </citation>
    <scope>NUCLEOTIDE SEQUENCE [LARGE SCALE GENOMIC DNA]</scope>
    <source>
        <strain evidence="2">CRL 75-36-700-3 / race SCCL</strain>
    </source>
</reference>
<name>E3L530_PUCGT</name>
<dbReference type="GeneID" id="10531594"/>
<dbReference type="InParanoid" id="E3L530"/>
<dbReference type="OrthoDB" id="331263at2759"/>
<reference key="1">
    <citation type="submission" date="2007-01" db="EMBL/GenBank/DDBJ databases">
        <title>The Genome Sequence of Puccinia graminis f. sp. tritici Strain CRL 75-36-700-3.</title>
        <authorList>
            <consortium name="The Broad Institute Genome Sequencing Platform"/>
            <person name="Birren B."/>
            <person name="Lander E."/>
            <person name="Galagan J."/>
            <person name="Nusbaum C."/>
            <person name="Devon K."/>
            <person name="Cuomo C."/>
            <person name="Jaffe D."/>
            <person name="Butler J."/>
            <person name="Alvarez P."/>
            <person name="Gnerre S."/>
            <person name="Grabherr M."/>
            <person name="Mauceli E."/>
            <person name="Brockman W."/>
            <person name="Young S."/>
            <person name="LaButti K."/>
            <person name="Sykes S."/>
            <person name="DeCaprio D."/>
            <person name="Crawford M."/>
            <person name="Koehrsen M."/>
            <person name="Engels R."/>
            <person name="Montgomery P."/>
            <person name="Pearson M."/>
            <person name="Howarth C."/>
            <person name="Larson L."/>
            <person name="White J."/>
            <person name="Zeng Q."/>
            <person name="Kodira C."/>
            <person name="Yandava C."/>
            <person name="Alvarado L."/>
            <person name="O'Leary S."/>
            <person name="Szabo L."/>
            <person name="Dean R."/>
            <person name="Schein J."/>
        </authorList>
    </citation>
    <scope>NUCLEOTIDE SEQUENCE</scope>
    <source>
        <strain>CRL 75-36-700-3</strain>
    </source>
</reference>
<gene>
    <name evidence="1" type="ORF">PGTG_17511</name>
</gene>
<evidence type="ECO:0000313" key="2">
    <source>
        <dbReference type="Proteomes" id="UP000008783"/>
    </source>
</evidence>
<protein>
    <submittedName>
        <fullName evidence="1">Uncharacterized protein</fullName>
    </submittedName>
</protein>
<accession>E3L530</accession>
<sequence>MQQLCLDMTKGVALDPFKDGKLHTLFKVELTSTDQQSTRPLESLKSKNINQLKTDLLPLWILELVDRYGIHQLGLSLARGRWEYDRWTEPIPEDWQGYPRGSEWDVTAASFSEGLFQQALPEWSSSIPLFPSSFWTGIIILSLG</sequence>